<organism evidence="2 3">
    <name type="scientific">Coccomyxa viridis</name>
    <dbReference type="NCBI Taxonomy" id="1274662"/>
    <lineage>
        <taxon>Eukaryota</taxon>
        <taxon>Viridiplantae</taxon>
        <taxon>Chlorophyta</taxon>
        <taxon>core chlorophytes</taxon>
        <taxon>Trebouxiophyceae</taxon>
        <taxon>Trebouxiophyceae incertae sedis</taxon>
        <taxon>Coccomyxaceae</taxon>
        <taxon>Coccomyxa</taxon>
    </lineage>
</organism>
<protein>
    <recommendedName>
        <fullName evidence="4">DDT domain-containing protein</fullName>
    </recommendedName>
</protein>
<feature type="compositionally biased region" description="Basic residues" evidence="1">
    <location>
        <begin position="657"/>
        <end position="667"/>
    </location>
</feature>
<dbReference type="Proteomes" id="UP001314263">
    <property type="component" value="Unassembled WGS sequence"/>
</dbReference>
<dbReference type="InterPro" id="IPR028938">
    <property type="entry name" value="Rsf1-like"/>
</dbReference>
<feature type="region of interest" description="Disordered" evidence="1">
    <location>
        <begin position="38"/>
        <end position="157"/>
    </location>
</feature>
<dbReference type="AlphaFoldDB" id="A0AAV1IG30"/>
<keyword evidence="3" id="KW-1185">Reference proteome</keyword>
<evidence type="ECO:0000313" key="2">
    <source>
        <dbReference type="EMBL" id="CAK0785661.1"/>
    </source>
</evidence>
<evidence type="ECO:0000256" key="1">
    <source>
        <dbReference type="SAM" id="MobiDB-lite"/>
    </source>
</evidence>
<dbReference type="GO" id="GO:0031213">
    <property type="term" value="C:RSF complex"/>
    <property type="evidence" value="ECO:0007669"/>
    <property type="project" value="InterPro"/>
</dbReference>
<sequence>MRSAVPQYRHFGGMMMQDGERSQPAVYYGAAEPLQSYQNGGSLEQKETAHPAITTLSDDDREPRRGFEYQQPSTDFFSDDSQASDDSRPGHRRKRKREVEQERERPDTEMRQKLRHRSKDEQWPEPDANGISRSASAEFEPDPDAPAVLSRPVDQEQEKEERRVLQRSWEMAVVLDFLERFRPHLSLSRGFTVHELESVLILSPGGEGLLGSLHMDLMRGISTRSTITPATWAMYLAERLKQRWRMSGNGEYWPPPFHPRRNREAAEYAALPTMGRVQALKALCEIRLEKDDIVFLIEDAIKPCKATRQAAKQTGFWPSLDDFRREPMGEDSSGLAYYWFDLHLSPEGEGRLYRETPVALTKAKAPKGRGKAAPEPLEGPWELIGTTMEDMVEIGEKLQRSKKDQDRALATQILEGIVPELLRKKEEEEKRQRVAQRMQRQLNSIITDENGGYGRVRRQRKQIDYSGNAYDNMMRAAIMRQGRNQLEEGGHRRAALPEDRLSDADAAKLGMRRGRSAFSAEPIQWDAGLPLERRCRGAVSSKPSSAAVSGAASMEAPLLEPDQTEQSLQTVEPEPQSEEVGKPQAGPASSLQAEAQPPVQLNDDDVWTQIAPVKVESKPIVRFAPVPKVEETEEREEGENGCMQYSDLDDDEPLPKWQRHQARTVLY</sequence>
<feature type="compositionally biased region" description="Basic and acidic residues" evidence="1">
    <location>
        <begin position="97"/>
        <end position="122"/>
    </location>
</feature>
<name>A0AAV1IG30_9CHLO</name>
<proteinExistence type="predicted"/>
<feature type="compositionally biased region" description="Low complexity" evidence="1">
    <location>
        <begin position="541"/>
        <end position="557"/>
    </location>
</feature>
<dbReference type="PANTHER" id="PTHR14296">
    <property type="entry name" value="REMODELING AND SPACING FACTOR 1"/>
    <property type="match status" value="1"/>
</dbReference>
<reference evidence="2 3" key="1">
    <citation type="submission" date="2023-10" db="EMBL/GenBank/DDBJ databases">
        <authorList>
            <person name="Maclean D."/>
            <person name="Macfadyen A."/>
        </authorList>
    </citation>
    <scope>NUCLEOTIDE SEQUENCE [LARGE SCALE GENOMIC DNA]</scope>
</reference>
<feature type="region of interest" description="Disordered" evidence="1">
    <location>
        <begin position="625"/>
        <end position="667"/>
    </location>
</feature>
<evidence type="ECO:0000313" key="3">
    <source>
        <dbReference type="Proteomes" id="UP001314263"/>
    </source>
</evidence>
<evidence type="ECO:0008006" key="4">
    <source>
        <dbReference type="Google" id="ProtNLM"/>
    </source>
</evidence>
<comment type="caution">
    <text evidence="2">The sequence shown here is derived from an EMBL/GenBank/DDBJ whole genome shotgun (WGS) entry which is preliminary data.</text>
</comment>
<feature type="region of interest" description="Disordered" evidence="1">
    <location>
        <begin position="541"/>
        <end position="605"/>
    </location>
</feature>
<dbReference type="GO" id="GO:0006355">
    <property type="term" value="P:regulation of DNA-templated transcription"/>
    <property type="evidence" value="ECO:0007669"/>
    <property type="project" value="InterPro"/>
</dbReference>
<dbReference type="EMBL" id="CAUYUE010000013">
    <property type="protein sequence ID" value="CAK0785661.1"/>
    <property type="molecule type" value="Genomic_DNA"/>
</dbReference>
<dbReference type="PANTHER" id="PTHR14296:SF3">
    <property type="entry name" value="DIKAR, ISOFORM F"/>
    <property type="match status" value="1"/>
</dbReference>
<accession>A0AAV1IG30</accession>
<gene>
    <name evidence="2" type="ORF">CVIRNUC_008872</name>
</gene>